<reference evidence="2" key="1">
    <citation type="journal article" date="2014" name="Int. J. Syst. Evol. Microbiol.">
        <title>Complete genome sequence of Corynebacterium casei LMG S-19264T (=DSM 44701T), isolated from a smear-ripened cheese.</title>
        <authorList>
            <consortium name="US DOE Joint Genome Institute (JGI-PGF)"/>
            <person name="Walter F."/>
            <person name="Albersmeier A."/>
            <person name="Kalinowski J."/>
            <person name="Ruckert C."/>
        </authorList>
    </citation>
    <scope>NUCLEOTIDE SEQUENCE</scope>
    <source>
        <strain evidence="2">KCTC 32020</strain>
    </source>
</reference>
<evidence type="ECO:0000313" key="2">
    <source>
        <dbReference type="EMBL" id="GHE36028.1"/>
    </source>
</evidence>
<sequence>MATELARERAFLLQRGAFDLEVLHEAVGRQTEVALHGGAQRGRDLVGGPGGQAGAREDEGGGEGSEDDLAGRAGVAHRRLRDEGAAGLPPVRGQAAAEPSSVDRARV</sequence>
<keyword evidence="3" id="KW-1185">Reference proteome</keyword>
<protein>
    <submittedName>
        <fullName evidence="2">Uncharacterized protein</fullName>
    </submittedName>
</protein>
<evidence type="ECO:0000313" key="3">
    <source>
        <dbReference type="Proteomes" id="UP000636453"/>
    </source>
</evidence>
<name>A0A918Z460_9GAMM</name>
<dbReference type="Proteomes" id="UP000636453">
    <property type="component" value="Unassembled WGS sequence"/>
</dbReference>
<accession>A0A918Z460</accession>
<comment type="caution">
    <text evidence="2">The sequence shown here is derived from an EMBL/GenBank/DDBJ whole genome shotgun (WGS) entry which is preliminary data.</text>
</comment>
<reference evidence="2" key="2">
    <citation type="submission" date="2020-09" db="EMBL/GenBank/DDBJ databases">
        <authorList>
            <person name="Sun Q."/>
            <person name="Kim S."/>
        </authorList>
    </citation>
    <scope>NUCLEOTIDE SEQUENCE</scope>
    <source>
        <strain evidence="2">KCTC 32020</strain>
    </source>
</reference>
<organism evidence="2 3">
    <name type="scientific">Vulcaniibacterium thermophilum</name>
    <dbReference type="NCBI Taxonomy" id="1169913"/>
    <lineage>
        <taxon>Bacteria</taxon>
        <taxon>Pseudomonadati</taxon>
        <taxon>Pseudomonadota</taxon>
        <taxon>Gammaproteobacteria</taxon>
        <taxon>Lysobacterales</taxon>
        <taxon>Lysobacteraceae</taxon>
        <taxon>Vulcaniibacterium</taxon>
    </lineage>
</organism>
<evidence type="ECO:0000256" key="1">
    <source>
        <dbReference type="SAM" id="MobiDB-lite"/>
    </source>
</evidence>
<feature type="region of interest" description="Disordered" evidence="1">
    <location>
        <begin position="38"/>
        <end position="107"/>
    </location>
</feature>
<dbReference type="AlphaFoldDB" id="A0A918Z460"/>
<proteinExistence type="predicted"/>
<gene>
    <name evidence="2" type="ORF">GCM10007167_17740</name>
</gene>
<dbReference type="EMBL" id="BNCF01000009">
    <property type="protein sequence ID" value="GHE36028.1"/>
    <property type="molecule type" value="Genomic_DNA"/>
</dbReference>